<comment type="caution">
    <text evidence="1">The sequence shown here is derived from an EMBL/GenBank/DDBJ whole genome shotgun (WGS) entry which is preliminary data.</text>
</comment>
<name>A0ABW1TJF1_9LACO</name>
<proteinExistence type="predicted"/>
<dbReference type="EMBL" id="JBHSSI010000113">
    <property type="protein sequence ID" value="MFC6262016.1"/>
    <property type="molecule type" value="Genomic_DNA"/>
</dbReference>
<evidence type="ECO:0000313" key="1">
    <source>
        <dbReference type="EMBL" id="MFC6262016.1"/>
    </source>
</evidence>
<organism evidence="1 2">
    <name type="scientific">Levilactobacillus fujinensis</name>
    <dbReference type="NCBI Taxonomy" id="2486024"/>
    <lineage>
        <taxon>Bacteria</taxon>
        <taxon>Bacillati</taxon>
        <taxon>Bacillota</taxon>
        <taxon>Bacilli</taxon>
        <taxon>Lactobacillales</taxon>
        <taxon>Lactobacillaceae</taxon>
        <taxon>Levilactobacillus</taxon>
    </lineage>
</organism>
<accession>A0ABW1TJF1</accession>
<keyword evidence="2" id="KW-1185">Reference proteome</keyword>
<dbReference type="Proteomes" id="UP001596283">
    <property type="component" value="Unassembled WGS sequence"/>
</dbReference>
<dbReference type="Pfam" id="PF10844">
    <property type="entry name" value="DUF2577"/>
    <property type="match status" value="1"/>
</dbReference>
<evidence type="ECO:0000313" key="2">
    <source>
        <dbReference type="Proteomes" id="UP001596283"/>
    </source>
</evidence>
<gene>
    <name evidence="1" type="ORF">ACFP1C_13910</name>
</gene>
<sequence>MAGEILLGMINSRGGLDSDYSDIIFGTVVDDAPLKIQISNQMTLTDAFLNLGIGVTKHKVWMKTTGRKREDFKAPIEDGTPATKYTEYEIDGRLKRGDGVAMIRQDGGQQFYVFEKLGGDVDG</sequence>
<reference evidence="2" key="1">
    <citation type="journal article" date="2019" name="Int. J. Syst. Evol. Microbiol.">
        <title>The Global Catalogue of Microorganisms (GCM) 10K type strain sequencing project: providing services to taxonomists for standard genome sequencing and annotation.</title>
        <authorList>
            <consortium name="The Broad Institute Genomics Platform"/>
            <consortium name="The Broad Institute Genome Sequencing Center for Infectious Disease"/>
            <person name="Wu L."/>
            <person name="Ma J."/>
        </authorList>
    </citation>
    <scope>NUCLEOTIDE SEQUENCE [LARGE SCALE GENOMIC DNA]</scope>
    <source>
        <strain evidence="2">CCM 8908</strain>
    </source>
</reference>
<dbReference type="InterPro" id="IPR022555">
    <property type="entry name" value="DUF2577"/>
</dbReference>
<dbReference type="RefSeq" id="WP_125685959.1">
    <property type="nucleotide sequence ID" value="NZ_JBHSSI010000113.1"/>
</dbReference>
<protein>
    <submittedName>
        <fullName evidence="1">DUF2577 domain-containing protein</fullName>
    </submittedName>
</protein>